<reference evidence="2 3" key="1">
    <citation type="journal article" date="2022" name="Nat. Genet.">
        <title>Improved pea reference genome and pan-genome highlight genomic features and evolutionary characteristics.</title>
        <authorList>
            <person name="Yang T."/>
            <person name="Liu R."/>
            <person name="Luo Y."/>
            <person name="Hu S."/>
            <person name="Wang D."/>
            <person name="Wang C."/>
            <person name="Pandey M.K."/>
            <person name="Ge S."/>
            <person name="Xu Q."/>
            <person name="Li N."/>
            <person name="Li G."/>
            <person name="Huang Y."/>
            <person name="Saxena R.K."/>
            <person name="Ji Y."/>
            <person name="Li M."/>
            <person name="Yan X."/>
            <person name="He Y."/>
            <person name="Liu Y."/>
            <person name="Wang X."/>
            <person name="Xiang C."/>
            <person name="Varshney R.K."/>
            <person name="Ding H."/>
            <person name="Gao S."/>
            <person name="Zong X."/>
        </authorList>
    </citation>
    <scope>NUCLEOTIDE SEQUENCE [LARGE SCALE GENOMIC DNA]</scope>
    <source>
        <strain evidence="2 3">cv. Zhongwan 6</strain>
    </source>
</reference>
<protein>
    <submittedName>
        <fullName evidence="2">Uncharacterized protein</fullName>
    </submittedName>
</protein>
<feature type="region of interest" description="Disordered" evidence="1">
    <location>
        <begin position="18"/>
        <end position="48"/>
    </location>
</feature>
<dbReference type="AlphaFoldDB" id="A0A9D5GWW9"/>
<sequence length="119" mass="13403">GFRSSSRPIPIHLFSNPSVVVGSSGLSKDKQPVDDMRGHQPDDNNKPNFLQYEGTVEDNSNDSWWLEAIKVVEDVESKQTATELSTKEVIDNEDEDWWLAVERTASQIELTYTATNSEC</sequence>
<evidence type="ECO:0000313" key="3">
    <source>
        <dbReference type="Proteomes" id="UP001058974"/>
    </source>
</evidence>
<feature type="non-terminal residue" evidence="2">
    <location>
        <position position="119"/>
    </location>
</feature>
<gene>
    <name evidence="2" type="ORF">KIW84_012839</name>
</gene>
<evidence type="ECO:0000256" key="1">
    <source>
        <dbReference type="SAM" id="MobiDB-lite"/>
    </source>
</evidence>
<accession>A0A9D5GWW9</accession>
<dbReference type="EMBL" id="JAMSHJ010000001">
    <property type="protein sequence ID" value="KAI5444360.1"/>
    <property type="molecule type" value="Genomic_DNA"/>
</dbReference>
<proteinExistence type="predicted"/>
<feature type="compositionally biased region" description="Basic and acidic residues" evidence="1">
    <location>
        <begin position="27"/>
        <end position="45"/>
    </location>
</feature>
<dbReference type="Gramene" id="Psat01G0283900-T5">
    <property type="protein sequence ID" value="KAI5444360.1"/>
    <property type="gene ID" value="KIW84_012839"/>
</dbReference>
<dbReference type="Proteomes" id="UP001058974">
    <property type="component" value="Chromosome 1"/>
</dbReference>
<keyword evidence="3" id="KW-1185">Reference proteome</keyword>
<evidence type="ECO:0000313" key="2">
    <source>
        <dbReference type="EMBL" id="KAI5444360.1"/>
    </source>
</evidence>
<name>A0A9D5GWW9_PEA</name>
<organism evidence="2 3">
    <name type="scientific">Pisum sativum</name>
    <name type="common">Garden pea</name>
    <name type="synonym">Lathyrus oleraceus</name>
    <dbReference type="NCBI Taxonomy" id="3888"/>
    <lineage>
        <taxon>Eukaryota</taxon>
        <taxon>Viridiplantae</taxon>
        <taxon>Streptophyta</taxon>
        <taxon>Embryophyta</taxon>
        <taxon>Tracheophyta</taxon>
        <taxon>Spermatophyta</taxon>
        <taxon>Magnoliopsida</taxon>
        <taxon>eudicotyledons</taxon>
        <taxon>Gunneridae</taxon>
        <taxon>Pentapetalae</taxon>
        <taxon>rosids</taxon>
        <taxon>fabids</taxon>
        <taxon>Fabales</taxon>
        <taxon>Fabaceae</taxon>
        <taxon>Papilionoideae</taxon>
        <taxon>50 kb inversion clade</taxon>
        <taxon>NPAAA clade</taxon>
        <taxon>Hologalegina</taxon>
        <taxon>IRL clade</taxon>
        <taxon>Fabeae</taxon>
        <taxon>Lathyrus</taxon>
    </lineage>
</organism>
<comment type="caution">
    <text evidence="2">The sequence shown here is derived from an EMBL/GenBank/DDBJ whole genome shotgun (WGS) entry which is preliminary data.</text>
</comment>